<sequence length="400" mass="42790">MSGWISRRFLVYAVGNSLNNIGNAMYTVALPLWVYHLTHSSFSMGLVVAIEASSLIFQPIIGAWVDRGSPRHLLIVSLGFQAVISALLPLLAWRQLLTLSDIYGAAFLLALGGDALQSVQTVVVPRMFGAQKDRASAGLTAAYTVTTMAGPLLGAAVLAWAGFQTLLWINVLSFLAPVALLPWTRVPRGRERSLHTARPGWWSETTAGFRVIRDHQPIRMLLTCLLAFRFVNAALLPLAEFLLKGGYHLSNARVSGLFVIEGLGSFIGTQLPLRLRRISTVQFLLMMAACNVLGLLCLFIPAWPAVPAGLFLGSAGYLGAVVARNIVLQNQVPMAVLGNASASFRTATGMAAILSPLLMGFVTSTRGPGLAIGALALISALPLVLLRPKASNSWDHQGTA</sequence>
<keyword evidence="4 6" id="KW-1133">Transmembrane helix</keyword>
<dbReference type="GO" id="GO:0005886">
    <property type="term" value="C:plasma membrane"/>
    <property type="evidence" value="ECO:0007669"/>
    <property type="project" value="UniProtKB-SubCell"/>
</dbReference>
<dbReference type="InterPro" id="IPR011701">
    <property type="entry name" value="MFS"/>
</dbReference>
<dbReference type="RefSeq" id="WP_169100396.1">
    <property type="nucleotide sequence ID" value="NZ_JABBVZ010000045.1"/>
</dbReference>
<feature type="transmembrane region" description="Helical" evidence="6">
    <location>
        <begin position="73"/>
        <end position="96"/>
    </location>
</feature>
<keyword evidence="8" id="KW-1185">Reference proteome</keyword>
<gene>
    <name evidence="7" type="ORF">HIJ39_13090</name>
</gene>
<evidence type="ECO:0000256" key="5">
    <source>
        <dbReference type="ARBA" id="ARBA00023136"/>
    </source>
</evidence>
<feature type="transmembrane region" description="Helical" evidence="6">
    <location>
        <begin position="368"/>
        <end position="386"/>
    </location>
</feature>
<dbReference type="GO" id="GO:0022857">
    <property type="term" value="F:transmembrane transporter activity"/>
    <property type="evidence" value="ECO:0007669"/>
    <property type="project" value="InterPro"/>
</dbReference>
<feature type="transmembrane region" description="Helical" evidence="6">
    <location>
        <begin position="102"/>
        <end position="124"/>
    </location>
</feature>
<feature type="transmembrane region" description="Helical" evidence="6">
    <location>
        <begin position="220"/>
        <end position="239"/>
    </location>
</feature>
<reference evidence="7 8" key="1">
    <citation type="submission" date="2020-04" db="EMBL/GenBank/DDBJ databases">
        <authorList>
            <person name="Zhang R."/>
            <person name="Schippers A."/>
        </authorList>
    </citation>
    <scope>NUCLEOTIDE SEQUENCE [LARGE SCALE GENOMIC DNA]</scope>
    <source>
        <strain evidence="7 8">DSM 109850</strain>
    </source>
</reference>
<dbReference type="Gene3D" id="1.20.1250.20">
    <property type="entry name" value="MFS general substrate transporter like domains"/>
    <property type="match status" value="1"/>
</dbReference>
<dbReference type="InterPro" id="IPR036259">
    <property type="entry name" value="MFS_trans_sf"/>
</dbReference>
<evidence type="ECO:0000256" key="1">
    <source>
        <dbReference type="ARBA" id="ARBA00004651"/>
    </source>
</evidence>
<evidence type="ECO:0000313" key="7">
    <source>
        <dbReference type="EMBL" id="NMP23274.1"/>
    </source>
</evidence>
<feature type="transmembrane region" description="Helical" evidence="6">
    <location>
        <begin position="41"/>
        <end position="61"/>
    </location>
</feature>
<organism evidence="7 8">
    <name type="scientific">Sulfobacillus harzensis</name>
    <dbReference type="NCBI Taxonomy" id="2729629"/>
    <lineage>
        <taxon>Bacteria</taxon>
        <taxon>Bacillati</taxon>
        <taxon>Bacillota</taxon>
        <taxon>Clostridia</taxon>
        <taxon>Eubacteriales</taxon>
        <taxon>Clostridiales Family XVII. Incertae Sedis</taxon>
        <taxon>Sulfobacillus</taxon>
    </lineage>
</organism>
<feature type="transmembrane region" description="Helical" evidence="6">
    <location>
        <begin position="251"/>
        <end position="271"/>
    </location>
</feature>
<dbReference type="PANTHER" id="PTHR23513">
    <property type="entry name" value="INTEGRAL MEMBRANE EFFLUX PROTEIN-RELATED"/>
    <property type="match status" value="1"/>
</dbReference>
<evidence type="ECO:0000256" key="2">
    <source>
        <dbReference type="ARBA" id="ARBA00022475"/>
    </source>
</evidence>
<proteinExistence type="predicted"/>
<name>A0A7Y0L7C6_9FIRM</name>
<feature type="transmembrane region" description="Helical" evidence="6">
    <location>
        <begin position="136"/>
        <end position="160"/>
    </location>
</feature>
<accession>A0A7Y0L7C6</accession>
<dbReference type="Pfam" id="PF07690">
    <property type="entry name" value="MFS_1"/>
    <property type="match status" value="1"/>
</dbReference>
<protein>
    <submittedName>
        <fullName evidence="7">MFS transporter</fullName>
    </submittedName>
</protein>
<dbReference type="EMBL" id="JABBVZ010000045">
    <property type="protein sequence ID" value="NMP23274.1"/>
    <property type="molecule type" value="Genomic_DNA"/>
</dbReference>
<dbReference type="CDD" id="cd06173">
    <property type="entry name" value="MFS_MefA_like"/>
    <property type="match status" value="1"/>
</dbReference>
<feature type="transmembrane region" description="Helical" evidence="6">
    <location>
        <begin position="309"/>
        <end position="328"/>
    </location>
</feature>
<dbReference type="AlphaFoldDB" id="A0A7Y0L7C6"/>
<evidence type="ECO:0000256" key="6">
    <source>
        <dbReference type="SAM" id="Phobius"/>
    </source>
</evidence>
<evidence type="ECO:0000313" key="8">
    <source>
        <dbReference type="Proteomes" id="UP000533476"/>
    </source>
</evidence>
<evidence type="ECO:0000256" key="3">
    <source>
        <dbReference type="ARBA" id="ARBA00022692"/>
    </source>
</evidence>
<keyword evidence="2" id="KW-1003">Cell membrane</keyword>
<dbReference type="PANTHER" id="PTHR23513:SF6">
    <property type="entry name" value="MAJOR FACILITATOR SUPERFAMILY ASSOCIATED DOMAIN-CONTAINING PROTEIN"/>
    <property type="match status" value="1"/>
</dbReference>
<evidence type="ECO:0000256" key="4">
    <source>
        <dbReference type="ARBA" id="ARBA00022989"/>
    </source>
</evidence>
<feature type="transmembrane region" description="Helical" evidence="6">
    <location>
        <begin position="166"/>
        <end position="184"/>
    </location>
</feature>
<comment type="caution">
    <text evidence="7">The sequence shown here is derived from an EMBL/GenBank/DDBJ whole genome shotgun (WGS) entry which is preliminary data.</text>
</comment>
<keyword evidence="3 6" id="KW-0812">Transmembrane</keyword>
<keyword evidence="5 6" id="KW-0472">Membrane</keyword>
<feature type="transmembrane region" description="Helical" evidence="6">
    <location>
        <begin position="283"/>
        <end position="303"/>
    </location>
</feature>
<dbReference type="SUPFAM" id="SSF103473">
    <property type="entry name" value="MFS general substrate transporter"/>
    <property type="match status" value="1"/>
</dbReference>
<feature type="transmembrane region" description="Helical" evidence="6">
    <location>
        <begin position="9"/>
        <end position="35"/>
    </location>
</feature>
<dbReference type="Proteomes" id="UP000533476">
    <property type="component" value="Unassembled WGS sequence"/>
</dbReference>
<comment type="subcellular location">
    <subcellularLocation>
        <location evidence="1">Cell membrane</location>
        <topology evidence="1">Multi-pass membrane protein</topology>
    </subcellularLocation>
</comment>
<feature type="transmembrane region" description="Helical" evidence="6">
    <location>
        <begin position="340"/>
        <end position="362"/>
    </location>
</feature>